<name>A0A7C8LIW2_9FIRM</name>
<organism evidence="1 2">
    <name type="scientific">Defluviitalea raffinosedens</name>
    <dbReference type="NCBI Taxonomy" id="1450156"/>
    <lineage>
        <taxon>Bacteria</taxon>
        <taxon>Bacillati</taxon>
        <taxon>Bacillota</taxon>
        <taxon>Clostridia</taxon>
        <taxon>Lachnospirales</taxon>
        <taxon>Defluviitaleaceae</taxon>
        <taxon>Defluviitalea</taxon>
    </lineage>
</organism>
<dbReference type="Gene3D" id="1.25.40.10">
    <property type="entry name" value="Tetratricopeptide repeat domain"/>
    <property type="match status" value="1"/>
</dbReference>
<dbReference type="Proteomes" id="UP000483018">
    <property type="component" value="Unassembled WGS sequence"/>
</dbReference>
<dbReference type="RefSeq" id="WP_158740997.1">
    <property type="nucleotide sequence ID" value="NZ_JAFBEP010000025.1"/>
</dbReference>
<comment type="caution">
    <text evidence="1">The sequence shown here is derived from an EMBL/GenBank/DDBJ whole genome shotgun (WGS) entry which is preliminary data.</text>
</comment>
<gene>
    <name evidence="1" type="ORF">GND95_10185</name>
</gene>
<evidence type="ECO:0000313" key="1">
    <source>
        <dbReference type="EMBL" id="KAE9633228.1"/>
    </source>
</evidence>
<reference evidence="1 2" key="1">
    <citation type="submission" date="2019-12" db="EMBL/GenBank/DDBJ databases">
        <title>Defluviitalea raffinosedens, isolated from a biogas fermenter, genome sequencing and characterization.</title>
        <authorList>
            <person name="Rettenmaier R."/>
            <person name="Schneider M."/>
            <person name="Neuhaus K."/>
            <person name="Liebl W."/>
            <person name="Zverlov V."/>
        </authorList>
    </citation>
    <scope>NUCLEOTIDE SEQUENCE [LARGE SCALE GENOMIC DNA]</scope>
    <source>
        <strain evidence="1 2">249c-K6</strain>
    </source>
</reference>
<dbReference type="AlphaFoldDB" id="A0A7C8LIW2"/>
<proteinExistence type="predicted"/>
<accession>A0A7C8LIW2</accession>
<sequence length="211" mass="24557">MKIPLFFSLFILFVVFFNIKLRKASKEIENSNANFWKRERESMFARKKSLDHLNYISVSLNDLPMLKEEELFSDAEKKAYSHQKTALSLASKPMLNLSSISNTDLKLQYGPANLENLMSYEQNYENLIKSLLNWGRYLKEANRTSDAIAVLEKAVSIGSDLSQNYILLSDLYRETQQIDKLLSLKNEVENRLKQNAMQKKVLQYIDNILNM</sequence>
<evidence type="ECO:0000313" key="2">
    <source>
        <dbReference type="Proteomes" id="UP000483018"/>
    </source>
</evidence>
<dbReference type="OrthoDB" id="1767083at2"/>
<dbReference type="EMBL" id="WSLF01000009">
    <property type="protein sequence ID" value="KAE9633228.1"/>
    <property type="molecule type" value="Genomic_DNA"/>
</dbReference>
<dbReference type="InterPro" id="IPR011990">
    <property type="entry name" value="TPR-like_helical_dom_sf"/>
</dbReference>
<dbReference type="SUPFAM" id="SSF48452">
    <property type="entry name" value="TPR-like"/>
    <property type="match status" value="1"/>
</dbReference>
<evidence type="ECO:0008006" key="3">
    <source>
        <dbReference type="Google" id="ProtNLM"/>
    </source>
</evidence>
<protein>
    <recommendedName>
        <fullName evidence="3">Tetratricopeptide repeat protein</fullName>
    </recommendedName>
</protein>
<keyword evidence="2" id="KW-1185">Reference proteome</keyword>